<comment type="caution">
    <text evidence="3">The sequence shown here is derived from an EMBL/GenBank/DDBJ whole genome shotgun (WGS) entry which is preliminary data.</text>
</comment>
<feature type="domain" description="FORGETTER1 first zinc ribbon" evidence="1">
    <location>
        <begin position="17"/>
        <end position="51"/>
    </location>
</feature>
<evidence type="ECO:0000313" key="3">
    <source>
        <dbReference type="EMBL" id="OEL35362.1"/>
    </source>
</evidence>
<dbReference type="STRING" id="888268.A0A1E5WD92"/>
<evidence type="ECO:0000259" key="1">
    <source>
        <dbReference type="Pfam" id="PF23547"/>
    </source>
</evidence>
<dbReference type="InterPro" id="IPR057025">
    <property type="entry name" value="Znr_FGT1_2"/>
</dbReference>
<proteinExistence type="predicted"/>
<dbReference type="AlphaFoldDB" id="A0A1E5WD92"/>
<name>A0A1E5WD92_9POAL</name>
<accession>A0A1E5WD92</accession>
<sequence>MAPPPPAAGEGAEEDLLEVRCAECEETLEVERGLTEFICPDCSTPQALPPELMPPPPPPRRCRALPILSAPARAAAPVVRPPCGACGAMLSVPRGLTRCGCPV</sequence>
<dbReference type="Proteomes" id="UP000095767">
    <property type="component" value="Unassembled WGS sequence"/>
</dbReference>
<gene>
    <name evidence="3" type="ORF">BAE44_0003618</name>
</gene>
<dbReference type="EMBL" id="LWDX02012375">
    <property type="protein sequence ID" value="OEL35362.1"/>
    <property type="molecule type" value="Genomic_DNA"/>
</dbReference>
<dbReference type="Pfam" id="PF23547">
    <property type="entry name" value="Zn_ribbon_FGT1_1"/>
    <property type="match status" value="1"/>
</dbReference>
<dbReference type="InterPro" id="IPR057024">
    <property type="entry name" value="Znr_FGT1_1"/>
</dbReference>
<organism evidence="3 4">
    <name type="scientific">Dichanthelium oligosanthes</name>
    <dbReference type="NCBI Taxonomy" id="888268"/>
    <lineage>
        <taxon>Eukaryota</taxon>
        <taxon>Viridiplantae</taxon>
        <taxon>Streptophyta</taxon>
        <taxon>Embryophyta</taxon>
        <taxon>Tracheophyta</taxon>
        <taxon>Spermatophyta</taxon>
        <taxon>Magnoliopsida</taxon>
        <taxon>Liliopsida</taxon>
        <taxon>Poales</taxon>
        <taxon>Poaceae</taxon>
        <taxon>PACMAD clade</taxon>
        <taxon>Panicoideae</taxon>
        <taxon>Panicodae</taxon>
        <taxon>Paniceae</taxon>
        <taxon>Dichantheliinae</taxon>
        <taxon>Dichanthelium</taxon>
    </lineage>
</organism>
<reference evidence="3 4" key="1">
    <citation type="submission" date="2016-09" db="EMBL/GenBank/DDBJ databases">
        <title>The draft genome of Dichanthelium oligosanthes: A C3 panicoid grass species.</title>
        <authorList>
            <person name="Studer A.J."/>
            <person name="Schnable J.C."/>
            <person name="Brutnell T.P."/>
        </authorList>
    </citation>
    <scope>NUCLEOTIDE SEQUENCE [LARGE SCALE GENOMIC DNA]</scope>
    <source>
        <strain evidence="4">cv. Kellogg 1175</strain>
        <tissue evidence="3">Leaf</tissue>
    </source>
</reference>
<dbReference type="Pfam" id="PF23548">
    <property type="entry name" value="Zn_ribbon_FGT1_2"/>
    <property type="match status" value="1"/>
</dbReference>
<evidence type="ECO:0000259" key="2">
    <source>
        <dbReference type="Pfam" id="PF23548"/>
    </source>
</evidence>
<evidence type="ECO:0000313" key="4">
    <source>
        <dbReference type="Proteomes" id="UP000095767"/>
    </source>
</evidence>
<keyword evidence="4" id="KW-1185">Reference proteome</keyword>
<feature type="domain" description="FORGETTER1 second zinc ribbon" evidence="2">
    <location>
        <begin position="82"/>
        <end position="103"/>
    </location>
</feature>
<protein>
    <submittedName>
        <fullName evidence="3">Uncharacterized protein</fullName>
    </submittedName>
</protein>